<feature type="transmembrane region" description="Helical" evidence="1">
    <location>
        <begin position="416"/>
        <end position="435"/>
    </location>
</feature>
<reference evidence="2 3" key="1">
    <citation type="submission" date="2020-10" db="EMBL/GenBank/DDBJ databases">
        <title>The genome sequence of Chitinilyticum litopenaei 4Y14.</title>
        <authorList>
            <person name="Liu Y."/>
        </authorList>
    </citation>
    <scope>NUCLEOTIDE SEQUENCE [LARGE SCALE GENOMIC DNA]</scope>
    <source>
        <strain evidence="2 3">4Y14</strain>
    </source>
</reference>
<feature type="transmembrane region" description="Helical" evidence="1">
    <location>
        <begin position="32"/>
        <end position="53"/>
    </location>
</feature>
<feature type="transmembrane region" description="Helical" evidence="1">
    <location>
        <begin position="289"/>
        <end position="309"/>
    </location>
</feature>
<keyword evidence="1" id="KW-0812">Transmembrane</keyword>
<organism evidence="2 3">
    <name type="scientific">Chitinilyticum piscinae</name>
    <dbReference type="NCBI Taxonomy" id="2866724"/>
    <lineage>
        <taxon>Bacteria</taxon>
        <taxon>Pseudomonadati</taxon>
        <taxon>Pseudomonadota</taxon>
        <taxon>Betaproteobacteria</taxon>
        <taxon>Neisseriales</taxon>
        <taxon>Chitinibacteraceae</taxon>
        <taxon>Chitinilyticum</taxon>
    </lineage>
</organism>
<name>A0A8J7K8Y7_9NEIS</name>
<feature type="transmembrane region" description="Helical" evidence="1">
    <location>
        <begin position="6"/>
        <end position="25"/>
    </location>
</feature>
<feature type="transmembrane region" description="Helical" evidence="1">
    <location>
        <begin position="199"/>
        <end position="218"/>
    </location>
</feature>
<dbReference type="AlphaFoldDB" id="A0A8J7K8Y7"/>
<evidence type="ECO:0000313" key="3">
    <source>
        <dbReference type="Proteomes" id="UP000604481"/>
    </source>
</evidence>
<keyword evidence="1" id="KW-0472">Membrane</keyword>
<evidence type="ECO:0000313" key="2">
    <source>
        <dbReference type="EMBL" id="MBE9610393.1"/>
    </source>
</evidence>
<feature type="transmembrane region" description="Helical" evidence="1">
    <location>
        <begin position="506"/>
        <end position="526"/>
    </location>
</feature>
<dbReference type="InterPro" id="IPR018746">
    <property type="entry name" value="DUF2298"/>
</dbReference>
<keyword evidence="3" id="KW-1185">Reference proteome</keyword>
<accession>A0A8J7K8Y7</accession>
<feature type="transmembrane region" description="Helical" evidence="1">
    <location>
        <begin position="167"/>
        <end position="187"/>
    </location>
</feature>
<feature type="transmembrane region" description="Helical" evidence="1">
    <location>
        <begin position="375"/>
        <end position="396"/>
    </location>
</feature>
<feature type="transmembrane region" description="Helical" evidence="1">
    <location>
        <begin position="442"/>
        <end position="462"/>
    </location>
</feature>
<protein>
    <submittedName>
        <fullName evidence="2">Uncharacterized protein</fullName>
    </submittedName>
</protein>
<feature type="transmembrane region" description="Helical" evidence="1">
    <location>
        <begin position="88"/>
        <end position="110"/>
    </location>
</feature>
<dbReference type="Pfam" id="PF10060">
    <property type="entry name" value="DUF2298"/>
    <property type="match status" value="1"/>
</dbReference>
<gene>
    <name evidence="2" type="ORF">INR99_13715</name>
</gene>
<dbReference type="EMBL" id="JADFUA010000009">
    <property type="protein sequence ID" value="MBE9610393.1"/>
    <property type="molecule type" value="Genomic_DNA"/>
</dbReference>
<proteinExistence type="predicted"/>
<feature type="transmembrane region" description="Helical" evidence="1">
    <location>
        <begin position="59"/>
        <end position="76"/>
    </location>
</feature>
<keyword evidence="1" id="KW-1133">Transmembrane helix</keyword>
<dbReference type="RefSeq" id="WP_194116940.1">
    <property type="nucleotide sequence ID" value="NZ_JADFUA010000009.1"/>
</dbReference>
<sequence length="679" mass="76703">MNLIYFLFTLLLLVVNLAGLTALVSRWIGSYALARSAGVLLFCLGMFFLEHFLGLGKLTWLWPMTTAVSVFLLYAERQRLLQGGFLRAELVFVLAFAYGIAWKWMFPIIYPTSERVTDLFFIGNYLPGAQLPPLDHWFPPNKFDFYYAFQHYAAALMGRIFGMGPGLTYNIAFALLMALPITLAWDFAARFLAESWKRWLVVITFTLGGTGATPFVHLSHQAPANASEQDMVYIANDGMWASQRFIGLFDQRLNTQFGHSWFPNKAVNGWEPRELPSEDFGYQYYVGDYHPPLGGFFLLLLAIAAIGVIETARAARPATESAPEQVAESTFLPTALLAMTVPVMIATNTWTFPLQGALVLGWIAWRYLNRQPPCWRALIAGGLLGFLLLYPFLAGFAAKSLSTPIKLVTAQDHTPFMQFMAQHWPILLFGALALWQKETRRMGLLFAVVFLGLLLISELIYVDDPTGGRFERTNTTMKWWGWIWSGAAVALSVTLLMSARRWVQAVAVAALLLINLYAWDVARYVIYTNKDAAGKMEAHSVYTRDATVRDMFRYLEKAPYGIVLENWYGDAYTDSGIYAVFAVKPSLLGWPSHLMTWHGSVGQAWALKEQIRQFYAGTLADSADWLIANKVEYIVWNYRDHTATPGAWALVNQAIGGKYAWIEFQQNPENKVGLWVRRK</sequence>
<feature type="transmembrane region" description="Helical" evidence="1">
    <location>
        <begin position="482"/>
        <end position="499"/>
    </location>
</feature>
<dbReference type="Proteomes" id="UP000604481">
    <property type="component" value="Unassembled WGS sequence"/>
</dbReference>
<comment type="caution">
    <text evidence="2">The sequence shown here is derived from an EMBL/GenBank/DDBJ whole genome shotgun (WGS) entry which is preliminary data.</text>
</comment>
<evidence type="ECO:0000256" key="1">
    <source>
        <dbReference type="SAM" id="Phobius"/>
    </source>
</evidence>